<reference evidence="2 3" key="1">
    <citation type="submission" date="2019-10" db="EMBL/GenBank/DDBJ databases">
        <title>Complete genome sequence of bacteriophage vB_RLeM_RL2RES.</title>
        <authorList>
            <person name="Gunathilake D."/>
            <person name="Bhat S."/>
            <person name="Yost C.K."/>
            <person name="Hynes M.F."/>
        </authorList>
    </citation>
    <scope>NUCLEOTIDE SEQUENCE [LARGE SCALE GENOMIC DNA]</scope>
</reference>
<accession>A0A6B9J1R7</accession>
<evidence type="ECO:0000256" key="1">
    <source>
        <dbReference type="SAM" id="MobiDB-lite"/>
    </source>
</evidence>
<gene>
    <name evidence="2" type="ORF">RL2RES_225</name>
</gene>
<feature type="region of interest" description="Disordered" evidence="1">
    <location>
        <begin position="94"/>
        <end position="116"/>
    </location>
</feature>
<protein>
    <submittedName>
        <fullName evidence="2">Uncharacterized protein</fullName>
    </submittedName>
</protein>
<proteinExistence type="predicted"/>
<keyword evidence="3" id="KW-1185">Reference proteome</keyword>
<dbReference type="EMBL" id="MN549361">
    <property type="protein sequence ID" value="QGZ14167.1"/>
    <property type="molecule type" value="Genomic_DNA"/>
</dbReference>
<evidence type="ECO:0000313" key="3">
    <source>
        <dbReference type="Proteomes" id="UP000433502"/>
    </source>
</evidence>
<evidence type="ECO:0000313" key="2">
    <source>
        <dbReference type="EMBL" id="QGZ14167.1"/>
    </source>
</evidence>
<dbReference type="Proteomes" id="UP000433502">
    <property type="component" value="Segment"/>
</dbReference>
<organism evidence="2 3">
    <name type="scientific">Rhizobium phage RL2RES</name>
    <dbReference type="NCBI Taxonomy" id="103371"/>
    <lineage>
        <taxon>Viruses</taxon>
        <taxon>Duplodnaviria</taxon>
        <taxon>Heunggongvirae</taxon>
        <taxon>Uroviricota</taxon>
        <taxon>Caudoviricetes</taxon>
        <taxon>Pootjesviridae</taxon>
        <taxon>Innesvirus</taxon>
        <taxon>Innesvirus RL2RES</taxon>
    </lineage>
</organism>
<name>A0A6B9J1R7_9CAUD</name>
<sequence length="206" mass="23199">MIKLTDNETKLLLSFAHCEMNATNGNPTSAPSPSELHTYVWLEDRKVNDLSIASKKGVLASLVKKELVTVSKDSEGDYLNFTDLGYETVMELLKTDTPSDEPEKKTETPSNTPSEESIIGTSKIYLFKNIASRFNTPEQHNHFKTAKISFANFGEDYFFTVHDEKTEDFVNAIRTSKIFSRFKDANLSRHLSSEEALTKASTSEKK</sequence>